<organism evidence="1 2">
    <name type="scientific">Hibiscus sabdariffa</name>
    <name type="common">roselle</name>
    <dbReference type="NCBI Taxonomy" id="183260"/>
    <lineage>
        <taxon>Eukaryota</taxon>
        <taxon>Viridiplantae</taxon>
        <taxon>Streptophyta</taxon>
        <taxon>Embryophyta</taxon>
        <taxon>Tracheophyta</taxon>
        <taxon>Spermatophyta</taxon>
        <taxon>Magnoliopsida</taxon>
        <taxon>eudicotyledons</taxon>
        <taxon>Gunneridae</taxon>
        <taxon>Pentapetalae</taxon>
        <taxon>rosids</taxon>
        <taxon>malvids</taxon>
        <taxon>Malvales</taxon>
        <taxon>Malvaceae</taxon>
        <taxon>Malvoideae</taxon>
        <taxon>Hibiscus</taxon>
    </lineage>
</organism>
<protein>
    <submittedName>
        <fullName evidence="1">Uncharacterized protein</fullName>
    </submittedName>
</protein>
<dbReference type="Proteomes" id="UP001472677">
    <property type="component" value="Unassembled WGS sequence"/>
</dbReference>
<reference evidence="1 2" key="1">
    <citation type="journal article" date="2024" name="G3 (Bethesda)">
        <title>Genome assembly of Hibiscus sabdariffa L. provides insights into metabolisms of medicinal natural products.</title>
        <authorList>
            <person name="Kim T."/>
        </authorList>
    </citation>
    <scope>NUCLEOTIDE SEQUENCE [LARGE SCALE GENOMIC DNA]</scope>
    <source>
        <strain evidence="1">TK-2024</strain>
        <tissue evidence="1">Old leaves</tissue>
    </source>
</reference>
<accession>A0ABR2ADM4</accession>
<sequence length="128" mass="14825">MFNWDIYEIQFRPALGSEMMWFQEFLFRIWQQACSWVISCQYLVWIPIISPLEISIIRAIIMSQNPALSAPFMLHPVVPFMNTEGKLITPIFYEEMGSENEDSPLVHADGLKRPRIFANAKALFPTGV</sequence>
<keyword evidence="2" id="KW-1185">Reference proteome</keyword>
<comment type="caution">
    <text evidence="1">The sequence shown here is derived from an EMBL/GenBank/DDBJ whole genome shotgun (WGS) entry which is preliminary data.</text>
</comment>
<name>A0ABR2ADM4_9ROSI</name>
<dbReference type="EMBL" id="JBBPBM010000821">
    <property type="protein sequence ID" value="KAK8490928.1"/>
    <property type="molecule type" value="Genomic_DNA"/>
</dbReference>
<evidence type="ECO:0000313" key="2">
    <source>
        <dbReference type="Proteomes" id="UP001472677"/>
    </source>
</evidence>
<gene>
    <name evidence="1" type="ORF">V6N12_032767</name>
</gene>
<evidence type="ECO:0000313" key="1">
    <source>
        <dbReference type="EMBL" id="KAK8490928.1"/>
    </source>
</evidence>
<proteinExistence type="predicted"/>